<accession>R0IE38</accession>
<protein>
    <submittedName>
        <fullName evidence="2">Uncharacterized protein</fullName>
    </submittedName>
</protein>
<reference evidence="2 3" key="2">
    <citation type="journal article" date="2013" name="PLoS Genet.">
        <title>Comparative genome structure, secondary metabolite, and effector coding capacity across Cochliobolus pathogens.</title>
        <authorList>
            <person name="Condon B.J."/>
            <person name="Leng Y."/>
            <person name="Wu D."/>
            <person name="Bushley K.E."/>
            <person name="Ohm R.A."/>
            <person name="Otillar R."/>
            <person name="Martin J."/>
            <person name="Schackwitz W."/>
            <person name="Grimwood J."/>
            <person name="MohdZainudin N."/>
            <person name="Xue C."/>
            <person name="Wang R."/>
            <person name="Manning V.A."/>
            <person name="Dhillon B."/>
            <person name="Tu Z.J."/>
            <person name="Steffenson B.J."/>
            <person name="Salamov A."/>
            <person name="Sun H."/>
            <person name="Lowry S."/>
            <person name="LaButti K."/>
            <person name="Han J."/>
            <person name="Copeland A."/>
            <person name="Lindquist E."/>
            <person name="Barry K."/>
            <person name="Schmutz J."/>
            <person name="Baker S.E."/>
            <person name="Ciuffetti L.M."/>
            <person name="Grigoriev I.V."/>
            <person name="Zhong S."/>
            <person name="Turgeon B.G."/>
        </authorList>
    </citation>
    <scope>NUCLEOTIDE SEQUENCE [LARGE SCALE GENOMIC DNA]</scope>
    <source>
        <strain evidence="3">28A</strain>
    </source>
</reference>
<evidence type="ECO:0000313" key="2">
    <source>
        <dbReference type="EMBL" id="EOA83575.1"/>
    </source>
</evidence>
<reference evidence="2 3" key="1">
    <citation type="journal article" date="2012" name="PLoS Pathog.">
        <title>Diverse lifestyles and strategies of plant pathogenesis encoded in the genomes of eighteen Dothideomycetes fungi.</title>
        <authorList>
            <person name="Ohm R.A."/>
            <person name="Feau N."/>
            <person name="Henrissat B."/>
            <person name="Schoch C.L."/>
            <person name="Horwitz B.A."/>
            <person name="Barry K.W."/>
            <person name="Condon B.J."/>
            <person name="Copeland A.C."/>
            <person name="Dhillon B."/>
            <person name="Glaser F."/>
            <person name="Hesse C.N."/>
            <person name="Kosti I."/>
            <person name="LaButti K."/>
            <person name="Lindquist E.A."/>
            <person name="Lucas S."/>
            <person name="Salamov A.A."/>
            <person name="Bradshaw R.E."/>
            <person name="Ciuffetti L."/>
            <person name="Hamelin R.C."/>
            <person name="Kema G.H.J."/>
            <person name="Lawrence C."/>
            <person name="Scott J.A."/>
            <person name="Spatafora J.W."/>
            <person name="Turgeon B.G."/>
            <person name="de Wit P.J.G.M."/>
            <person name="Zhong S."/>
            <person name="Goodwin S.B."/>
            <person name="Grigoriev I.V."/>
        </authorList>
    </citation>
    <scope>NUCLEOTIDE SEQUENCE [LARGE SCALE GENOMIC DNA]</scope>
    <source>
        <strain evidence="3">28A</strain>
    </source>
</reference>
<gene>
    <name evidence="2" type="ORF">SETTUDRAFT_164888</name>
</gene>
<dbReference type="HOGENOM" id="CLU_909635_0_0_1"/>
<dbReference type="OrthoDB" id="5082272at2759"/>
<keyword evidence="3" id="KW-1185">Reference proteome</keyword>
<dbReference type="GeneID" id="19399281"/>
<name>R0IE38_EXST2</name>
<dbReference type="AlphaFoldDB" id="R0IE38"/>
<feature type="region of interest" description="Disordered" evidence="1">
    <location>
        <begin position="210"/>
        <end position="229"/>
    </location>
</feature>
<dbReference type="Proteomes" id="UP000016935">
    <property type="component" value="Unassembled WGS sequence"/>
</dbReference>
<evidence type="ECO:0000256" key="1">
    <source>
        <dbReference type="SAM" id="MobiDB-lite"/>
    </source>
</evidence>
<dbReference type="RefSeq" id="XP_008029250.1">
    <property type="nucleotide sequence ID" value="XM_008031059.1"/>
</dbReference>
<proteinExistence type="predicted"/>
<organism evidence="2 3">
    <name type="scientific">Exserohilum turcicum (strain 28A)</name>
    <name type="common">Northern leaf blight fungus</name>
    <name type="synonym">Setosphaeria turcica</name>
    <dbReference type="NCBI Taxonomy" id="671987"/>
    <lineage>
        <taxon>Eukaryota</taxon>
        <taxon>Fungi</taxon>
        <taxon>Dikarya</taxon>
        <taxon>Ascomycota</taxon>
        <taxon>Pezizomycotina</taxon>
        <taxon>Dothideomycetes</taxon>
        <taxon>Pleosporomycetidae</taxon>
        <taxon>Pleosporales</taxon>
        <taxon>Pleosporineae</taxon>
        <taxon>Pleosporaceae</taxon>
        <taxon>Exserohilum</taxon>
    </lineage>
</organism>
<sequence>MAPSARYRKIYKFSTPAGTPSSIGGDTRAGNVIPLPDMAQHWGILVVSPDVRNGQDDTFFELYRPNGGIGVLTRSRSDREKEEKNNSSIIKYTDTGCSTTLDDRAIEDCAKLVCTQEMRSSYDLLNGNCQSMVNLVIQRIAYGEEAIAPLPTSSHSIFGSGPPQSYSDYDRLPARPLPSTSQAPPPVVRASSFNPNWTFAAEGQNRLYRPANHVSPPASPPSQQQQYTQQGHVVDLNIPDYVRPEMTVPRFRQQALRDADWASGHSNFIDKGKHSLKATSMEEEWEYWERKKANEQRDWRDWSDPA</sequence>
<dbReference type="EMBL" id="KB908833">
    <property type="protein sequence ID" value="EOA83575.1"/>
    <property type="molecule type" value="Genomic_DNA"/>
</dbReference>
<evidence type="ECO:0000313" key="3">
    <source>
        <dbReference type="Proteomes" id="UP000016935"/>
    </source>
</evidence>